<gene>
    <name evidence="1" type="ORF">Tco_0989760</name>
</gene>
<comment type="caution">
    <text evidence="1">The sequence shown here is derived from an EMBL/GenBank/DDBJ whole genome shotgun (WGS) entry which is preliminary data.</text>
</comment>
<keyword evidence="2" id="KW-1185">Reference proteome</keyword>
<dbReference type="Proteomes" id="UP001151760">
    <property type="component" value="Unassembled WGS sequence"/>
</dbReference>
<accession>A0ABQ5EUH9</accession>
<reference evidence="1" key="2">
    <citation type="submission" date="2022-01" db="EMBL/GenBank/DDBJ databases">
        <authorList>
            <person name="Yamashiro T."/>
            <person name="Shiraishi A."/>
            <person name="Satake H."/>
            <person name="Nakayama K."/>
        </authorList>
    </citation>
    <scope>NUCLEOTIDE SEQUENCE</scope>
</reference>
<organism evidence="1 2">
    <name type="scientific">Tanacetum coccineum</name>
    <dbReference type="NCBI Taxonomy" id="301880"/>
    <lineage>
        <taxon>Eukaryota</taxon>
        <taxon>Viridiplantae</taxon>
        <taxon>Streptophyta</taxon>
        <taxon>Embryophyta</taxon>
        <taxon>Tracheophyta</taxon>
        <taxon>Spermatophyta</taxon>
        <taxon>Magnoliopsida</taxon>
        <taxon>eudicotyledons</taxon>
        <taxon>Gunneridae</taxon>
        <taxon>Pentapetalae</taxon>
        <taxon>asterids</taxon>
        <taxon>campanulids</taxon>
        <taxon>Asterales</taxon>
        <taxon>Asteraceae</taxon>
        <taxon>Asteroideae</taxon>
        <taxon>Anthemideae</taxon>
        <taxon>Anthemidinae</taxon>
        <taxon>Tanacetum</taxon>
    </lineage>
</organism>
<reference evidence="1" key="1">
    <citation type="journal article" date="2022" name="Int. J. Mol. Sci.">
        <title>Draft Genome of Tanacetum Coccineum: Genomic Comparison of Closely Related Tanacetum-Family Plants.</title>
        <authorList>
            <person name="Yamashiro T."/>
            <person name="Shiraishi A."/>
            <person name="Nakayama K."/>
            <person name="Satake H."/>
        </authorList>
    </citation>
    <scope>NUCLEOTIDE SEQUENCE</scope>
</reference>
<evidence type="ECO:0000313" key="2">
    <source>
        <dbReference type="Proteomes" id="UP001151760"/>
    </source>
</evidence>
<proteinExistence type="predicted"/>
<protein>
    <submittedName>
        <fullName evidence="1">Inositol-tetrakisphosphate 1-kinase 3-like protein isoform X4</fullName>
    </submittedName>
</protein>
<sequence length="127" mass="14198">MPPSFLPGIRRNDTSAAIFSPWIVGSHSEVTVLDSLRAIQHFYNRQSMLQDVAHLDFSNVYGTIGVPRQLVIEKDPSSPDYLFLLLRMVDKSHELSLAYDVVTMKMKKTNAGVHSPIAIRHILPLGA</sequence>
<dbReference type="EMBL" id="BQNB010016697">
    <property type="protein sequence ID" value="GJT54706.1"/>
    <property type="molecule type" value="Genomic_DNA"/>
</dbReference>
<name>A0ABQ5EUH9_9ASTR</name>
<evidence type="ECO:0000313" key="1">
    <source>
        <dbReference type="EMBL" id="GJT54706.1"/>
    </source>
</evidence>